<comment type="caution">
    <text evidence="1">The sequence shown here is derived from an EMBL/GenBank/DDBJ whole genome shotgun (WGS) entry which is preliminary data.</text>
</comment>
<keyword evidence="2" id="KW-1185">Reference proteome</keyword>
<dbReference type="Proteomes" id="UP000750711">
    <property type="component" value="Unassembled WGS sequence"/>
</dbReference>
<gene>
    <name evidence="1" type="ORF">GP486_006541</name>
</gene>
<evidence type="ECO:0000313" key="1">
    <source>
        <dbReference type="EMBL" id="KAH0553390.1"/>
    </source>
</evidence>
<name>A0A9P8I7X9_9PEZI</name>
<dbReference type="AlphaFoldDB" id="A0A9P8I7X9"/>
<sequence length="318" mass="36868">MSSDSKRHSDDALDEYNEYSDYEHQRMEKYKKVQVYLIYWEDDPYSEQVDRLGRVFRDNYGYIVNRFPITEERHFNDPIDHEEERQDKLRIICYIGGAVDIEKGPAESSAPVFGRWYAVPFSTNEIDFGADDWINGEIYLGSRHSDTLIILDCNFEINANFTVLRLFPDLRHEIIATGIEDRNKKPGMLFDNVATVLEQAIHSPDQNQEQKQFTTCELGQGLIKMMEDQGEGKLFWTGPGFEKDRNNIALERILAPLTFGIYQEFGPFDSVPVSKPLELLYENGMTQVLKAEILPHMHSFGQSHLSVSQFYESKHVIC</sequence>
<evidence type="ECO:0000313" key="2">
    <source>
        <dbReference type="Proteomes" id="UP000750711"/>
    </source>
</evidence>
<reference evidence="1" key="1">
    <citation type="submission" date="2021-03" db="EMBL/GenBank/DDBJ databases">
        <title>Comparative genomics and phylogenomic investigation of the class Geoglossomycetes provide insights into ecological specialization and systematics.</title>
        <authorList>
            <person name="Melie T."/>
            <person name="Pirro S."/>
            <person name="Miller A.N."/>
            <person name="Quandt A."/>
        </authorList>
    </citation>
    <scope>NUCLEOTIDE SEQUENCE</scope>
    <source>
        <strain evidence="1">CAQ_001_2017</strain>
    </source>
</reference>
<accession>A0A9P8I7X9</accession>
<organism evidence="1 2">
    <name type="scientific">Trichoglossum hirsutum</name>
    <dbReference type="NCBI Taxonomy" id="265104"/>
    <lineage>
        <taxon>Eukaryota</taxon>
        <taxon>Fungi</taxon>
        <taxon>Dikarya</taxon>
        <taxon>Ascomycota</taxon>
        <taxon>Pezizomycotina</taxon>
        <taxon>Geoglossomycetes</taxon>
        <taxon>Geoglossales</taxon>
        <taxon>Geoglossaceae</taxon>
        <taxon>Trichoglossum</taxon>
    </lineage>
</organism>
<dbReference type="EMBL" id="JAGHQM010001498">
    <property type="protein sequence ID" value="KAH0553390.1"/>
    <property type="molecule type" value="Genomic_DNA"/>
</dbReference>
<proteinExistence type="predicted"/>
<protein>
    <submittedName>
        <fullName evidence="1">Uncharacterized protein</fullName>
    </submittedName>
</protein>